<protein>
    <recommendedName>
        <fullName evidence="1">Methyltransferase domain-containing protein</fullName>
    </recommendedName>
</protein>
<dbReference type="PaxDb" id="2903-EOD22733"/>
<dbReference type="HOGENOM" id="CLU_1057310_0_0_1"/>
<evidence type="ECO:0000259" key="1">
    <source>
        <dbReference type="Pfam" id="PF13649"/>
    </source>
</evidence>
<dbReference type="OMA" id="VPRFAPW"/>
<dbReference type="EnsemblProtists" id="EOD22733">
    <property type="protein sequence ID" value="EOD22733"/>
    <property type="gene ID" value="EMIHUDRAFT_195064"/>
</dbReference>
<reference evidence="2" key="2">
    <citation type="submission" date="2024-10" db="UniProtKB">
        <authorList>
            <consortium name="EnsemblProtists"/>
        </authorList>
    </citation>
    <scope>IDENTIFICATION</scope>
</reference>
<dbReference type="InterPro" id="IPR041698">
    <property type="entry name" value="Methyltransf_25"/>
</dbReference>
<dbReference type="Proteomes" id="UP000013827">
    <property type="component" value="Unassembled WGS sequence"/>
</dbReference>
<reference evidence="3" key="1">
    <citation type="journal article" date="2013" name="Nature">
        <title>Pan genome of the phytoplankton Emiliania underpins its global distribution.</title>
        <authorList>
            <person name="Read B.A."/>
            <person name="Kegel J."/>
            <person name="Klute M.J."/>
            <person name="Kuo A."/>
            <person name="Lefebvre S.C."/>
            <person name="Maumus F."/>
            <person name="Mayer C."/>
            <person name="Miller J."/>
            <person name="Monier A."/>
            <person name="Salamov A."/>
            <person name="Young J."/>
            <person name="Aguilar M."/>
            <person name="Claverie J.M."/>
            <person name="Frickenhaus S."/>
            <person name="Gonzalez K."/>
            <person name="Herman E.K."/>
            <person name="Lin Y.C."/>
            <person name="Napier J."/>
            <person name="Ogata H."/>
            <person name="Sarno A.F."/>
            <person name="Shmutz J."/>
            <person name="Schroeder D."/>
            <person name="de Vargas C."/>
            <person name="Verret F."/>
            <person name="von Dassow P."/>
            <person name="Valentin K."/>
            <person name="Van de Peer Y."/>
            <person name="Wheeler G."/>
            <person name="Dacks J.B."/>
            <person name="Delwiche C.F."/>
            <person name="Dyhrman S.T."/>
            <person name="Glockner G."/>
            <person name="John U."/>
            <person name="Richards T."/>
            <person name="Worden A.Z."/>
            <person name="Zhang X."/>
            <person name="Grigoriev I.V."/>
            <person name="Allen A.E."/>
            <person name="Bidle K."/>
            <person name="Borodovsky M."/>
            <person name="Bowler C."/>
            <person name="Brownlee C."/>
            <person name="Cock J.M."/>
            <person name="Elias M."/>
            <person name="Gladyshev V.N."/>
            <person name="Groth M."/>
            <person name="Guda C."/>
            <person name="Hadaegh A."/>
            <person name="Iglesias-Rodriguez M.D."/>
            <person name="Jenkins J."/>
            <person name="Jones B.M."/>
            <person name="Lawson T."/>
            <person name="Leese F."/>
            <person name="Lindquist E."/>
            <person name="Lobanov A."/>
            <person name="Lomsadze A."/>
            <person name="Malik S.B."/>
            <person name="Marsh M.E."/>
            <person name="Mackinder L."/>
            <person name="Mock T."/>
            <person name="Mueller-Roeber B."/>
            <person name="Pagarete A."/>
            <person name="Parker M."/>
            <person name="Probert I."/>
            <person name="Quesneville H."/>
            <person name="Raines C."/>
            <person name="Rensing S.A."/>
            <person name="Riano-Pachon D.M."/>
            <person name="Richier S."/>
            <person name="Rokitta S."/>
            <person name="Shiraiwa Y."/>
            <person name="Soanes D.M."/>
            <person name="van der Giezen M."/>
            <person name="Wahlund T.M."/>
            <person name="Williams B."/>
            <person name="Wilson W."/>
            <person name="Wolfe G."/>
            <person name="Wurch L.L."/>
        </authorList>
    </citation>
    <scope>NUCLEOTIDE SEQUENCE</scope>
</reference>
<keyword evidence="3" id="KW-1185">Reference proteome</keyword>
<organism evidence="2 3">
    <name type="scientific">Emiliania huxleyi (strain CCMP1516)</name>
    <dbReference type="NCBI Taxonomy" id="280463"/>
    <lineage>
        <taxon>Eukaryota</taxon>
        <taxon>Haptista</taxon>
        <taxon>Haptophyta</taxon>
        <taxon>Prymnesiophyceae</taxon>
        <taxon>Isochrysidales</taxon>
        <taxon>Noelaerhabdaceae</taxon>
        <taxon>Emiliania</taxon>
    </lineage>
</organism>
<dbReference type="Pfam" id="PF13649">
    <property type="entry name" value="Methyltransf_25"/>
    <property type="match status" value="1"/>
</dbReference>
<dbReference type="AlphaFoldDB" id="A0A0D3JGU8"/>
<sequence length="215" mass="23055">MALAGSDVLAESWTSAAPGYDELFVPRFAPWTEDALAALTQHKHSLPEDHEVLVPCCGPGQELLPIAELLGGERAVRGTDLAPGMIEIAQSRCVAAAARFGRMSAEVGDAMAPGAGPYAAIFSVFGLQQLPDPVAAIEAWVRALAPGGVAVVCYWPMGAGERRHRIEWPCPAGMWEGMTRSGPWHAQRVRRGDAFVDGLRDDFLAPVKTSLLYYT</sequence>
<dbReference type="KEGG" id="ehx:EMIHUDRAFT_195064"/>
<dbReference type="eggNOG" id="ENOG502SAUC">
    <property type="taxonomic scope" value="Eukaryota"/>
</dbReference>
<dbReference type="RefSeq" id="XP_005775162.1">
    <property type="nucleotide sequence ID" value="XM_005775105.1"/>
</dbReference>
<feature type="domain" description="Methyltransferase" evidence="1">
    <location>
        <begin position="52"/>
        <end position="148"/>
    </location>
</feature>
<evidence type="ECO:0000313" key="3">
    <source>
        <dbReference type="Proteomes" id="UP000013827"/>
    </source>
</evidence>
<proteinExistence type="predicted"/>
<dbReference type="SUPFAM" id="SSF53335">
    <property type="entry name" value="S-adenosyl-L-methionine-dependent methyltransferases"/>
    <property type="match status" value="1"/>
</dbReference>
<dbReference type="GeneID" id="17268280"/>
<dbReference type="Gene3D" id="3.40.50.150">
    <property type="entry name" value="Vaccinia Virus protein VP39"/>
    <property type="match status" value="1"/>
</dbReference>
<accession>A0A0D3JGU8</accession>
<dbReference type="CDD" id="cd02440">
    <property type="entry name" value="AdoMet_MTases"/>
    <property type="match status" value="1"/>
</dbReference>
<dbReference type="InterPro" id="IPR029063">
    <property type="entry name" value="SAM-dependent_MTases_sf"/>
</dbReference>
<evidence type="ECO:0000313" key="2">
    <source>
        <dbReference type="EnsemblProtists" id="EOD22733"/>
    </source>
</evidence>
<name>A0A0D3JGU8_EMIH1</name>